<evidence type="ECO:0008006" key="2">
    <source>
        <dbReference type="Google" id="ProtNLM"/>
    </source>
</evidence>
<protein>
    <recommendedName>
        <fullName evidence="2">Tail protein</fullName>
    </recommendedName>
</protein>
<proteinExistence type="predicted"/>
<dbReference type="EMBL" id="LR798289">
    <property type="protein sequence ID" value="CAB5220626.1"/>
    <property type="molecule type" value="Genomic_DNA"/>
</dbReference>
<name>A0A6J7WRR6_9CAUD</name>
<sequence length="400" mass="43951">MYSASGFDSSAFNAALTASMRDVTMKVSALDGTTLILLEEITATVEGTVYVDADRATRRTCQIRVIDRNGEYTPKGSNYSSYGKNSLFYWDKLLKIEYGVKVNGAYVYVPLGIFMIDRVEVVAERGAAVINIDGIDLWKKFTFSDWGSPQSWATGTEIKDIVTAIATSAGISSGRLSLGALDSKVNKTTTIPHSAEMGDNRGDKLLEWADTWSIDLYFDRNGFLVARDKTQYPYNGATGAADYSFEAGQSAVMLGVVKSQSGDTIKNHIVVIGEDRDGKNMARAEAFDGNGTTTSSKYYTNSNSATSIESIGDRVLVFRMMTASVARCLDRAKTELAKNVLVEEEVRLPSIVNPLFDEYDVINIIETNSGLNDSYMLRAFDIPMQGSRQELVVKKSRSIY</sequence>
<accession>A0A6J7WRR6</accession>
<organism evidence="1">
    <name type="scientific">uncultured Caudovirales phage</name>
    <dbReference type="NCBI Taxonomy" id="2100421"/>
    <lineage>
        <taxon>Viruses</taxon>
        <taxon>Duplodnaviria</taxon>
        <taxon>Heunggongvirae</taxon>
        <taxon>Uroviricota</taxon>
        <taxon>Caudoviricetes</taxon>
        <taxon>Peduoviridae</taxon>
        <taxon>Maltschvirus</taxon>
        <taxon>Maltschvirus maltsch</taxon>
    </lineage>
</organism>
<evidence type="ECO:0000313" key="1">
    <source>
        <dbReference type="EMBL" id="CAB5220626.1"/>
    </source>
</evidence>
<gene>
    <name evidence="1" type="ORF">UFOVP357_6</name>
</gene>
<reference evidence="1" key="1">
    <citation type="submission" date="2020-05" db="EMBL/GenBank/DDBJ databases">
        <authorList>
            <person name="Chiriac C."/>
            <person name="Salcher M."/>
            <person name="Ghai R."/>
            <person name="Kavagutti S V."/>
        </authorList>
    </citation>
    <scope>NUCLEOTIDE SEQUENCE</scope>
</reference>